<evidence type="ECO:0000313" key="7">
    <source>
        <dbReference type="Proteomes" id="UP000663848"/>
    </source>
</evidence>
<dbReference type="AlphaFoldDB" id="A0A822ABL9"/>
<evidence type="ECO:0000256" key="5">
    <source>
        <dbReference type="ARBA" id="ARBA00023004"/>
    </source>
</evidence>
<comment type="caution">
    <text evidence="6">The sequence shown here is derived from an EMBL/GenBank/DDBJ whole genome shotgun (WGS) entry which is preliminary data.</text>
</comment>
<evidence type="ECO:0000256" key="1">
    <source>
        <dbReference type="ARBA" id="ARBA00007879"/>
    </source>
</evidence>
<evidence type="ECO:0000313" key="6">
    <source>
        <dbReference type="EMBL" id="CAF5002268.1"/>
    </source>
</evidence>
<dbReference type="InterPro" id="IPR032862">
    <property type="entry name" value="ALKBH6"/>
</dbReference>
<evidence type="ECO:0000256" key="4">
    <source>
        <dbReference type="ARBA" id="ARBA00023002"/>
    </source>
</evidence>
<name>A0A822ABL9_9BILA</name>
<dbReference type="GO" id="GO:0005634">
    <property type="term" value="C:nucleus"/>
    <property type="evidence" value="ECO:0007669"/>
    <property type="project" value="TreeGrafter"/>
</dbReference>
<proteinExistence type="inferred from homology"/>
<dbReference type="PANTHER" id="PTHR46030">
    <property type="entry name" value="ALPHA-KETOGLUTARATE-DEPENDENT DIOXYGENASE ALKB HOMOLOG 6"/>
    <property type="match status" value="1"/>
</dbReference>
<keyword evidence="5" id="KW-0408">Iron</keyword>
<accession>A0A822ABL9</accession>
<keyword evidence="2" id="KW-0479">Metal-binding</keyword>
<dbReference type="EMBL" id="CAJOBR010033215">
    <property type="protein sequence ID" value="CAF5002268.1"/>
    <property type="molecule type" value="Genomic_DNA"/>
</dbReference>
<keyword evidence="3" id="KW-0223">Dioxygenase</keyword>
<dbReference type="SUPFAM" id="SSF51197">
    <property type="entry name" value="Clavaminate synthase-like"/>
    <property type="match status" value="1"/>
</dbReference>
<evidence type="ECO:0000256" key="3">
    <source>
        <dbReference type="ARBA" id="ARBA00022964"/>
    </source>
</evidence>
<dbReference type="Gene3D" id="2.60.120.1520">
    <property type="match status" value="1"/>
</dbReference>
<comment type="similarity">
    <text evidence="1">Belongs to the alkB family.</text>
</comment>
<reference evidence="6" key="1">
    <citation type="submission" date="2021-02" db="EMBL/GenBank/DDBJ databases">
        <authorList>
            <person name="Nowell W R."/>
        </authorList>
    </citation>
    <scope>NUCLEOTIDE SEQUENCE</scope>
</reference>
<protein>
    <submittedName>
        <fullName evidence="6">Uncharacterized protein</fullName>
    </submittedName>
</protein>
<gene>
    <name evidence="6" type="ORF">QYT958_LOCUS38248</name>
</gene>
<sequence length="93" mass="11017">DSTSFSSRCVARILLEPRSLFIVKDDMYSYYIHGIEELHEDLINRERISNFDRCSDEIKDKDEQQVLTRTTRISLTIRFVEKTSKFQIGALRK</sequence>
<dbReference type="GO" id="GO:0046872">
    <property type="term" value="F:metal ion binding"/>
    <property type="evidence" value="ECO:0007669"/>
    <property type="project" value="UniProtKB-KW"/>
</dbReference>
<feature type="non-terminal residue" evidence="6">
    <location>
        <position position="1"/>
    </location>
</feature>
<evidence type="ECO:0000256" key="2">
    <source>
        <dbReference type="ARBA" id="ARBA00022723"/>
    </source>
</evidence>
<organism evidence="6 7">
    <name type="scientific">Rotaria socialis</name>
    <dbReference type="NCBI Taxonomy" id="392032"/>
    <lineage>
        <taxon>Eukaryota</taxon>
        <taxon>Metazoa</taxon>
        <taxon>Spiralia</taxon>
        <taxon>Gnathifera</taxon>
        <taxon>Rotifera</taxon>
        <taxon>Eurotatoria</taxon>
        <taxon>Bdelloidea</taxon>
        <taxon>Philodinida</taxon>
        <taxon>Philodinidae</taxon>
        <taxon>Rotaria</taxon>
    </lineage>
</organism>
<dbReference type="PANTHER" id="PTHR46030:SF1">
    <property type="entry name" value="ALPHA-KETOGLUTARATE-DEPENDENT DIOXYGENASE ALKB HOMOLOG 6"/>
    <property type="match status" value="1"/>
</dbReference>
<dbReference type="GO" id="GO:0051213">
    <property type="term" value="F:dioxygenase activity"/>
    <property type="evidence" value="ECO:0007669"/>
    <property type="project" value="UniProtKB-KW"/>
</dbReference>
<dbReference type="Proteomes" id="UP000663848">
    <property type="component" value="Unassembled WGS sequence"/>
</dbReference>
<keyword evidence="4" id="KW-0560">Oxidoreductase</keyword>